<proteinExistence type="predicted"/>
<sequence>MQITTAVLLSQAQVFLPTGGALASLGRPVSESHTAPLWWLGRTDDDGTEEEEEEEKEEEHEEEEGNQGTRAKRPRSCADEHSPSKRREMRLSEGKIGPQTTRHQVKSSIWSQAVFLQSRRLIYPDFLVAYPPAHSTRLFPMLMCSSVWKHYADKLKTHSNCEVASSLFDVTRA</sequence>
<feature type="compositionally biased region" description="Acidic residues" evidence="1">
    <location>
        <begin position="46"/>
        <end position="65"/>
    </location>
</feature>
<evidence type="ECO:0000256" key="1">
    <source>
        <dbReference type="SAM" id="MobiDB-lite"/>
    </source>
</evidence>
<protein>
    <submittedName>
        <fullName evidence="2">Uncharacterized protein</fullName>
    </submittedName>
</protein>
<organism evidence="2 3">
    <name type="scientific">Protopolystoma xenopodis</name>
    <dbReference type="NCBI Taxonomy" id="117903"/>
    <lineage>
        <taxon>Eukaryota</taxon>
        <taxon>Metazoa</taxon>
        <taxon>Spiralia</taxon>
        <taxon>Lophotrochozoa</taxon>
        <taxon>Platyhelminthes</taxon>
        <taxon>Monogenea</taxon>
        <taxon>Polyopisthocotylea</taxon>
        <taxon>Polystomatidea</taxon>
        <taxon>Polystomatidae</taxon>
        <taxon>Protopolystoma</taxon>
    </lineage>
</organism>
<comment type="caution">
    <text evidence="2">The sequence shown here is derived from an EMBL/GenBank/DDBJ whole genome shotgun (WGS) entry which is preliminary data.</text>
</comment>
<dbReference type="EMBL" id="CAAALY010026179">
    <property type="protein sequence ID" value="VEL15850.1"/>
    <property type="molecule type" value="Genomic_DNA"/>
</dbReference>
<name>A0A448WN33_9PLAT</name>
<accession>A0A448WN33</accession>
<reference evidence="2" key="1">
    <citation type="submission" date="2018-11" db="EMBL/GenBank/DDBJ databases">
        <authorList>
            <consortium name="Pathogen Informatics"/>
        </authorList>
    </citation>
    <scope>NUCLEOTIDE SEQUENCE</scope>
</reference>
<gene>
    <name evidence="2" type="ORF">PXEA_LOCUS9290</name>
</gene>
<dbReference type="AlphaFoldDB" id="A0A448WN33"/>
<keyword evidence="3" id="KW-1185">Reference proteome</keyword>
<feature type="region of interest" description="Disordered" evidence="1">
    <location>
        <begin position="36"/>
        <end position="103"/>
    </location>
</feature>
<evidence type="ECO:0000313" key="2">
    <source>
        <dbReference type="EMBL" id="VEL15850.1"/>
    </source>
</evidence>
<dbReference type="Proteomes" id="UP000784294">
    <property type="component" value="Unassembled WGS sequence"/>
</dbReference>
<evidence type="ECO:0000313" key="3">
    <source>
        <dbReference type="Proteomes" id="UP000784294"/>
    </source>
</evidence>
<feature type="compositionally biased region" description="Basic and acidic residues" evidence="1">
    <location>
        <begin position="76"/>
        <end position="93"/>
    </location>
</feature>